<dbReference type="Proteomes" id="UP001162480">
    <property type="component" value="Chromosome 22"/>
</dbReference>
<reference evidence="1" key="1">
    <citation type="submission" date="2023-08" db="EMBL/GenBank/DDBJ databases">
        <authorList>
            <person name="Alioto T."/>
            <person name="Alioto T."/>
            <person name="Gomez Garrido J."/>
        </authorList>
    </citation>
    <scope>NUCLEOTIDE SEQUENCE</scope>
</reference>
<organism evidence="1 2">
    <name type="scientific">Octopus vulgaris</name>
    <name type="common">Common octopus</name>
    <dbReference type="NCBI Taxonomy" id="6645"/>
    <lineage>
        <taxon>Eukaryota</taxon>
        <taxon>Metazoa</taxon>
        <taxon>Spiralia</taxon>
        <taxon>Lophotrochozoa</taxon>
        <taxon>Mollusca</taxon>
        <taxon>Cephalopoda</taxon>
        <taxon>Coleoidea</taxon>
        <taxon>Octopodiformes</taxon>
        <taxon>Octopoda</taxon>
        <taxon>Incirrata</taxon>
        <taxon>Octopodidae</taxon>
        <taxon>Octopus</taxon>
    </lineage>
</organism>
<proteinExistence type="predicted"/>
<protein>
    <submittedName>
        <fullName evidence="1">Uncharacterized protein</fullName>
    </submittedName>
</protein>
<dbReference type="EMBL" id="OX597835">
    <property type="protein sequence ID" value="CAI9739032.1"/>
    <property type="molecule type" value="Genomic_DNA"/>
</dbReference>
<gene>
    <name evidence="1" type="ORF">OCTVUL_1B021321</name>
</gene>
<keyword evidence="2" id="KW-1185">Reference proteome</keyword>
<name>A0AA36BSD1_OCTVU</name>
<dbReference type="AlphaFoldDB" id="A0AA36BSD1"/>
<evidence type="ECO:0000313" key="2">
    <source>
        <dbReference type="Proteomes" id="UP001162480"/>
    </source>
</evidence>
<evidence type="ECO:0000313" key="1">
    <source>
        <dbReference type="EMBL" id="CAI9739032.1"/>
    </source>
</evidence>
<accession>A0AA36BSD1</accession>
<sequence length="103" mass="11489">MSSTTIASTKTAMISTDDTIAHVSYDAVMNNILAVVRDFADFVEVTDVHKIDGFVDVTTVDAVTVCWQCYHCRRHHCHVFNNNDINKNSNTILIIQAKKTTVS</sequence>